<proteinExistence type="predicted"/>
<protein>
    <submittedName>
        <fullName evidence="12">DnaJ homolog subfamily C member 1</fullName>
    </submittedName>
</protein>
<dbReference type="CDD" id="cd06257">
    <property type="entry name" value="DnaJ"/>
    <property type="match status" value="1"/>
</dbReference>
<dbReference type="GO" id="GO:0012505">
    <property type="term" value="C:endomembrane system"/>
    <property type="evidence" value="ECO:0007669"/>
    <property type="project" value="UniProtKB-SubCell"/>
</dbReference>
<dbReference type="Pfam" id="PF23082">
    <property type="entry name" value="Myb_DNA-binding_2"/>
    <property type="match status" value="2"/>
</dbReference>
<dbReference type="PROSITE" id="PS50076">
    <property type="entry name" value="DNAJ_2"/>
    <property type="match status" value="1"/>
</dbReference>
<evidence type="ECO:0000313" key="11">
    <source>
        <dbReference type="Proteomes" id="UP000282613"/>
    </source>
</evidence>
<dbReference type="SUPFAM" id="SSF46689">
    <property type="entry name" value="Homeodomain-like"/>
    <property type="match status" value="2"/>
</dbReference>
<sequence length="486" mass="55902">MFDLMEEMNKNFYDFLDVPTAASSVEIKRAYRKLSLEMHPDRNPNDPDAGVKFRQLSVVYQILKDKERRLRYDEALETGIPDWRTPVFYYRKLRKMSNVEIAALVSAVAITIHFATLWGLAIDKRWTLREQLESHMKRHKASDRKKTIIDSEIAEQLKAIKWPSFMDILPIALVRGIFGFILGIPARFGSLASILCVALEKVQEGWEEQRELRREQEKRIQRREKQKKRQAERSKLQHQQNKGVDFDDINPSMYQVTNLVAETEELLESTNSGDEVKDTVSKPWSQTEEIALIRLTNKYPGGYPSRWSKIAQILGRTVNDVTAKATGIASGLSSRALLNPVLDDFSKDLSENEGENMEENEEDDYYLSGRKARRVGKTVLKEPKKEEVAVPDAEEKDQESDTYVSRKKQKAFSKNKPVVMMVSQEASGQWTQKEQNQLETAMSSFPKETPHRWQLVAECVPSRTLAEVINRVKFLAENTKKKAAVS</sequence>
<name>A0A0R3VSG0_TAEAS</name>
<organism evidence="12">
    <name type="scientific">Taenia asiatica</name>
    <name type="common">Asian tapeworm</name>
    <dbReference type="NCBI Taxonomy" id="60517"/>
    <lineage>
        <taxon>Eukaryota</taxon>
        <taxon>Metazoa</taxon>
        <taxon>Spiralia</taxon>
        <taxon>Lophotrochozoa</taxon>
        <taxon>Platyhelminthes</taxon>
        <taxon>Cestoda</taxon>
        <taxon>Eucestoda</taxon>
        <taxon>Cyclophyllidea</taxon>
        <taxon>Taeniidae</taxon>
        <taxon>Taenia</taxon>
    </lineage>
</organism>
<dbReference type="SMART" id="SM00717">
    <property type="entry name" value="SANT"/>
    <property type="match status" value="2"/>
</dbReference>
<feature type="domain" description="Myb-like" evidence="9">
    <location>
        <begin position="283"/>
        <end position="329"/>
    </location>
</feature>
<dbReference type="Proteomes" id="UP000282613">
    <property type="component" value="Unassembled WGS sequence"/>
</dbReference>
<keyword evidence="11" id="KW-1185">Reference proteome</keyword>
<evidence type="ECO:0000256" key="3">
    <source>
        <dbReference type="ARBA" id="ARBA00022989"/>
    </source>
</evidence>
<reference evidence="10 11" key="2">
    <citation type="submission" date="2018-11" db="EMBL/GenBank/DDBJ databases">
        <authorList>
            <consortium name="Pathogen Informatics"/>
        </authorList>
    </citation>
    <scope>NUCLEOTIDE SEQUENCE [LARGE SCALE GENOMIC DNA]</scope>
</reference>
<dbReference type="InterPro" id="IPR052606">
    <property type="entry name" value="DnaJ_domain_protein"/>
</dbReference>
<dbReference type="OrthoDB" id="10250354at2759"/>
<dbReference type="AlphaFoldDB" id="A0A0R3VSG0"/>
<feature type="region of interest" description="Disordered" evidence="6">
    <location>
        <begin position="388"/>
        <end position="408"/>
    </location>
</feature>
<reference evidence="12" key="1">
    <citation type="submission" date="2017-02" db="UniProtKB">
        <authorList>
            <consortium name="WormBaseParasite"/>
        </authorList>
    </citation>
    <scope>IDENTIFICATION</scope>
</reference>
<keyword evidence="1 7" id="KW-0812">Transmembrane</keyword>
<dbReference type="PROSITE" id="PS50090">
    <property type="entry name" value="MYB_LIKE"/>
    <property type="match status" value="2"/>
</dbReference>
<evidence type="ECO:0000259" key="8">
    <source>
        <dbReference type="PROSITE" id="PS50076"/>
    </source>
</evidence>
<evidence type="ECO:0000256" key="1">
    <source>
        <dbReference type="ARBA" id="ARBA00022692"/>
    </source>
</evidence>
<feature type="domain" description="J" evidence="8">
    <location>
        <begin position="11"/>
        <end position="76"/>
    </location>
</feature>
<gene>
    <name evidence="10" type="ORF">TASK_LOCUS92</name>
</gene>
<accession>A0A0R3VSG0</accession>
<dbReference type="Pfam" id="PF00226">
    <property type="entry name" value="DnaJ"/>
    <property type="match status" value="1"/>
</dbReference>
<dbReference type="SUPFAM" id="SSF46565">
    <property type="entry name" value="Chaperone J-domain"/>
    <property type="match status" value="1"/>
</dbReference>
<dbReference type="PRINTS" id="PR00625">
    <property type="entry name" value="JDOMAIN"/>
</dbReference>
<evidence type="ECO:0000259" key="9">
    <source>
        <dbReference type="PROSITE" id="PS50090"/>
    </source>
</evidence>
<dbReference type="PANTHER" id="PTHR44653:SF2">
    <property type="entry name" value="DNAJ HOMOLOG SUBFAMILY C MEMBER 1"/>
    <property type="match status" value="1"/>
</dbReference>
<feature type="region of interest" description="Disordered" evidence="6">
    <location>
        <begin position="219"/>
        <end position="242"/>
    </location>
</feature>
<evidence type="ECO:0000256" key="7">
    <source>
        <dbReference type="SAM" id="Phobius"/>
    </source>
</evidence>
<dbReference type="InterPro" id="IPR001005">
    <property type="entry name" value="SANT/Myb"/>
</dbReference>
<dbReference type="Gene3D" id="1.10.287.110">
    <property type="entry name" value="DnaJ domain"/>
    <property type="match status" value="1"/>
</dbReference>
<keyword evidence="3 7" id="KW-1133">Transmembrane helix</keyword>
<dbReference type="InterPro" id="IPR036869">
    <property type="entry name" value="J_dom_sf"/>
</dbReference>
<evidence type="ECO:0000256" key="2">
    <source>
        <dbReference type="ARBA" id="ARBA00022729"/>
    </source>
</evidence>
<dbReference type="InterPro" id="IPR018253">
    <property type="entry name" value="DnaJ_domain_CS"/>
</dbReference>
<dbReference type="PANTHER" id="PTHR44653">
    <property type="entry name" value="DNAJ HOMOLOG SUBFAMILY C MEMBER 1"/>
    <property type="match status" value="1"/>
</dbReference>
<feature type="transmembrane region" description="Helical" evidence="7">
    <location>
        <begin position="101"/>
        <end position="122"/>
    </location>
</feature>
<evidence type="ECO:0000256" key="4">
    <source>
        <dbReference type="ARBA" id="ARBA00023136"/>
    </source>
</evidence>
<dbReference type="EMBL" id="UYRS01000008">
    <property type="protein sequence ID" value="VDK20224.1"/>
    <property type="molecule type" value="Genomic_DNA"/>
</dbReference>
<dbReference type="CDD" id="cd00167">
    <property type="entry name" value="SANT"/>
    <property type="match status" value="2"/>
</dbReference>
<keyword evidence="2" id="KW-0732">Signal</keyword>
<evidence type="ECO:0000313" key="10">
    <source>
        <dbReference type="EMBL" id="VDK20224.1"/>
    </source>
</evidence>
<keyword evidence="4 7" id="KW-0472">Membrane</keyword>
<dbReference type="STRING" id="60517.A0A0R3VSG0"/>
<dbReference type="PROSITE" id="PS00636">
    <property type="entry name" value="DNAJ_1"/>
    <property type="match status" value="1"/>
</dbReference>
<evidence type="ECO:0000256" key="5">
    <source>
        <dbReference type="ARBA" id="ARBA00037847"/>
    </source>
</evidence>
<feature type="domain" description="Myb-like" evidence="9">
    <location>
        <begin position="422"/>
        <end position="476"/>
    </location>
</feature>
<dbReference type="InterPro" id="IPR009057">
    <property type="entry name" value="Homeodomain-like_sf"/>
</dbReference>
<dbReference type="SMART" id="SM00271">
    <property type="entry name" value="DnaJ"/>
    <property type="match status" value="1"/>
</dbReference>
<comment type="subcellular location">
    <subcellularLocation>
        <location evidence="5">Endomembrane system</location>
        <topology evidence="5">Single-pass membrane protein</topology>
    </subcellularLocation>
</comment>
<dbReference type="WBParaSite" id="TASK_0000009101-mRNA-1">
    <property type="protein sequence ID" value="TASK_0000009101-mRNA-1"/>
    <property type="gene ID" value="TASK_0000009101"/>
</dbReference>
<evidence type="ECO:0000256" key="6">
    <source>
        <dbReference type="SAM" id="MobiDB-lite"/>
    </source>
</evidence>
<evidence type="ECO:0000313" key="12">
    <source>
        <dbReference type="WBParaSite" id="TASK_0000009101-mRNA-1"/>
    </source>
</evidence>
<dbReference type="InterPro" id="IPR001623">
    <property type="entry name" value="DnaJ_domain"/>
</dbReference>
<dbReference type="Gene3D" id="1.10.10.60">
    <property type="entry name" value="Homeodomain-like"/>
    <property type="match status" value="2"/>
</dbReference>